<dbReference type="Pfam" id="PF13413">
    <property type="entry name" value="HTH_25"/>
    <property type="match status" value="1"/>
</dbReference>
<evidence type="ECO:0000313" key="4">
    <source>
        <dbReference type="EMBL" id="OYD58791.1"/>
    </source>
</evidence>
<sequence>MVRLTELGQYLKDKREEKNITLEELQTATKIQKRYLAAIEEGNYSILPGPFYARAFIKNYCEAVGLDYETVFGQYEKDIPKAAREPEEFKPRSERPRSPGSERDSVLKKYVPIFIIAAVIALVLAGIYMLMQNFGGDQAEEKKASESLIQTDQDAKQKKGAEKSKEKEPAEKPEEEKPAPAPALTKKETEGITTAYELAGSDTMEIDFSISGPSYVDIKDASGKILFTKQFKKGETYTYKSEGQKEILLNIGAAHTTQLKFNGTAFEYPVAPADRVHQKILIRFVP</sequence>
<dbReference type="Proteomes" id="UP000215059">
    <property type="component" value="Unassembled WGS sequence"/>
</dbReference>
<dbReference type="AlphaFoldDB" id="A0A235FBY6"/>
<feature type="compositionally biased region" description="Basic and acidic residues" evidence="1">
    <location>
        <begin position="153"/>
        <end position="178"/>
    </location>
</feature>
<keyword evidence="2" id="KW-1133">Transmembrane helix</keyword>
<dbReference type="OrthoDB" id="9797543at2"/>
<feature type="transmembrane region" description="Helical" evidence="2">
    <location>
        <begin position="110"/>
        <end position="131"/>
    </location>
</feature>
<feature type="region of interest" description="Disordered" evidence="1">
    <location>
        <begin position="142"/>
        <end position="188"/>
    </location>
</feature>
<dbReference type="Gene3D" id="1.10.260.40">
    <property type="entry name" value="lambda repressor-like DNA-binding domains"/>
    <property type="match status" value="1"/>
</dbReference>
<dbReference type="GO" id="GO:0003677">
    <property type="term" value="F:DNA binding"/>
    <property type="evidence" value="ECO:0007669"/>
    <property type="project" value="InterPro"/>
</dbReference>
<gene>
    <name evidence="4" type="ORF">CGZ90_02505</name>
</gene>
<accession>A0A235FBY6</accession>
<keyword evidence="5" id="KW-1185">Reference proteome</keyword>
<dbReference type="PANTHER" id="PTHR34475:SF1">
    <property type="entry name" value="CYTOSKELETON PROTEIN RODZ"/>
    <property type="match status" value="1"/>
</dbReference>
<proteinExistence type="predicted"/>
<dbReference type="CDD" id="cd00093">
    <property type="entry name" value="HTH_XRE"/>
    <property type="match status" value="1"/>
</dbReference>
<feature type="domain" description="HTH cro/C1-type" evidence="3">
    <location>
        <begin position="11"/>
        <end position="46"/>
    </location>
</feature>
<name>A0A235FBY6_9BACL</name>
<dbReference type="InterPro" id="IPR025194">
    <property type="entry name" value="RodZ-like_C"/>
</dbReference>
<dbReference type="InterPro" id="IPR001387">
    <property type="entry name" value="Cro/C1-type_HTH"/>
</dbReference>
<keyword evidence="2" id="KW-0812">Transmembrane</keyword>
<dbReference type="Pfam" id="PF13464">
    <property type="entry name" value="RodZ_C"/>
    <property type="match status" value="1"/>
</dbReference>
<dbReference type="EMBL" id="NOII01000001">
    <property type="protein sequence ID" value="OYD58791.1"/>
    <property type="molecule type" value="Genomic_DNA"/>
</dbReference>
<comment type="caution">
    <text evidence="4">The sequence shown here is derived from an EMBL/GenBank/DDBJ whole genome shotgun (WGS) entry which is preliminary data.</text>
</comment>
<evidence type="ECO:0000256" key="2">
    <source>
        <dbReference type="SAM" id="Phobius"/>
    </source>
</evidence>
<evidence type="ECO:0000256" key="1">
    <source>
        <dbReference type="SAM" id="MobiDB-lite"/>
    </source>
</evidence>
<dbReference type="SMART" id="SM00530">
    <property type="entry name" value="HTH_XRE"/>
    <property type="match status" value="1"/>
</dbReference>
<evidence type="ECO:0000259" key="3">
    <source>
        <dbReference type="PROSITE" id="PS50943"/>
    </source>
</evidence>
<dbReference type="SUPFAM" id="SSF47413">
    <property type="entry name" value="lambda repressor-like DNA-binding domains"/>
    <property type="match status" value="1"/>
</dbReference>
<keyword evidence="2" id="KW-0472">Membrane</keyword>
<dbReference type="InterPro" id="IPR050400">
    <property type="entry name" value="Bact_Cytoskel_RodZ"/>
</dbReference>
<feature type="region of interest" description="Disordered" evidence="1">
    <location>
        <begin position="82"/>
        <end position="103"/>
    </location>
</feature>
<evidence type="ECO:0000313" key="5">
    <source>
        <dbReference type="Proteomes" id="UP000215059"/>
    </source>
</evidence>
<dbReference type="PROSITE" id="PS50943">
    <property type="entry name" value="HTH_CROC1"/>
    <property type="match status" value="1"/>
</dbReference>
<organism evidence="4 5">
    <name type="scientific">Fictibacillus aquaticus</name>
    <dbReference type="NCBI Taxonomy" id="2021314"/>
    <lineage>
        <taxon>Bacteria</taxon>
        <taxon>Bacillati</taxon>
        <taxon>Bacillota</taxon>
        <taxon>Bacilli</taxon>
        <taxon>Bacillales</taxon>
        <taxon>Fictibacillaceae</taxon>
        <taxon>Fictibacillus</taxon>
    </lineage>
</organism>
<dbReference type="RefSeq" id="WP_094250751.1">
    <property type="nucleotide sequence ID" value="NZ_JBHLXL010000001.1"/>
</dbReference>
<dbReference type="PANTHER" id="PTHR34475">
    <property type="match status" value="1"/>
</dbReference>
<protein>
    <recommendedName>
        <fullName evidence="3">HTH cro/C1-type domain-containing protein</fullName>
    </recommendedName>
</protein>
<reference evidence="4 5" key="1">
    <citation type="submission" date="2017-07" db="EMBL/GenBank/DDBJ databases">
        <title>Fictibacillus sp. nov. GDSW-R2A3 Genome sequencing and assembly.</title>
        <authorList>
            <person name="Mayilraj S."/>
        </authorList>
    </citation>
    <scope>NUCLEOTIDE SEQUENCE [LARGE SCALE GENOMIC DNA]</scope>
    <source>
        <strain evidence="4 5">GDSW-R2A3</strain>
    </source>
</reference>
<dbReference type="InterPro" id="IPR010982">
    <property type="entry name" value="Lambda_DNA-bd_dom_sf"/>
</dbReference>